<proteinExistence type="predicted"/>
<gene>
    <name evidence="3" type="ORF">GBAR_LOCUS2225</name>
</gene>
<dbReference type="PROSITE" id="PS00934">
    <property type="entry name" value="GLYOXALASE_I_1"/>
    <property type="match status" value="1"/>
</dbReference>
<dbReference type="InterPro" id="IPR029068">
    <property type="entry name" value="Glyas_Bleomycin-R_OHBP_Dase"/>
</dbReference>
<dbReference type="Pfam" id="PF00903">
    <property type="entry name" value="Glyoxalase"/>
    <property type="match status" value="1"/>
</dbReference>
<dbReference type="Proteomes" id="UP001174909">
    <property type="component" value="Unassembled WGS sequence"/>
</dbReference>
<dbReference type="AlphaFoldDB" id="A0AA35QZ05"/>
<accession>A0AA35QZ05</accession>
<dbReference type="GO" id="GO:0004493">
    <property type="term" value="F:methylmalonyl-CoA epimerase activity"/>
    <property type="evidence" value="ECO:0007669"/>
    <property type="project" value="TreeGrafter"/>
</dbReference>
<dbReference type="InterPro" id="IPR018146">
    <property type="entry name" value="Glyoxalase_1_CS"/>
</dbReference>
<name>A0AA35QZ05_GEOBA</name>
<evidence type="ECO:0000259" key="2">
    <source>
        <dbReference type="PROSITE" id="PS51819"/>
    </source>
</evidence>
<dbReference type="EMBL" id="CASHTH010000325">
    <property type="protein sequence ID" value="CAI7997718.1"/>
    <property type="molecule type" value="Genomic_DNA"/>
</dbReference>
<comment type="caution">
    <text evidence="3">The sequence shown here is derived from an EMBL/GenBank/DDBJ whole genome shotgun (WGS) entry which is preliminary data.</text>
</comment>
<dbReference type="SUPFAM" id="SSF54593">
    <property type="entry name" value="Glyoxalase/Bleomycin resistance protein/Dihydroxybiphenyl dioxygenase"/>
    <property type="match status" value="1"/>
</dbReference>
<dbReference type="GO" id="GO:0004462">
    <property type="term" value="F:lactoylglutathione lyase activity"/>
    <property type="evidence" value="ECO:0007669"/>
    <property type="project" value="InterPro"/>
</dbReference>
<dbReference type="PANTHER" id="PTHR43048:SF3">
    <property type="entry name" value="METHYLMALONYL-COA EPIMERASE, MITOCHONDRIAL"/>
    <property type="match status" value="1"/>
</dbReference>
<dbReference type="Gene3D" id="3.10.180.10">
    <property type="entry name" value="2,3-Dihydroxybiphenyl 1,2-Dioxygenase, domain 1"/>
    <property type="match status" value="1"/>
</dbReference>
<evidence type="ECO:0000313" key="4">
    <source>
        <dbReference type="Proteomes" id="UP001174909"/>
    </source>
</evidence>
<dbReference type="GO" id="GO:0046491">
    <property type="term" value="P:L-methylmalonyl-CoA metabolic process"/>
    <property type="evidence" value="ECO:0007669"/>
    <property type="project" value="TreeGrafter"/>
</dbReference>
<keyword evidence="4" id="KW-1185">Reference proteome</keyword>
<feature type="domain" description="VOC" evidence="2">
    <location>
        <begin position="4"/>
        <end position="145"/>
    </location>
</feature>
<dbReference type="PANTHER" id="PTHR43048">
    <property type="entry name" value="METHYLMALONYL-COA EPIMERASE"/>
    <property type="match status" value="1"/>
</dbReference>
<dbReference type="PROSITE" id="PS51819">
    <property type="entry name" value="VOC"/>
    <property type="match status" value="1"/>
</dbReference>
<evidence type="ECO:0000313" key="3">
    <source>
        <dbReference type="EMBL" id="CAI7997718.1"/>
    </source>
</evidence>
<dbReference type="InterPro" id="IPR004360">
    <property type="entry name" value="Glyas_Fos-R_dOase_dom"/>
</dbReference>
<keyword evidence="3" id="KW-0456">Lyase</keyword>
<keyword evidence="1" id="KW-0479">Metal-binding</keyword>
<protein>
    <submittedName>
        <fullName evidence="3">Probable lactoylglutathione lyase</fullName>
    </submittedName>
</protein>
<reference evidence="3" key="1">
    <citation type="submission" date="2023-03" db="EMBL/GenBank/DDBJ databases">
        <authorList>
            <person name="Steffen K."/>
            <person name="Cardenas P."/>
        </authorList>
    </citation>
    <scope>NUCLEOTIDE SEQUENCE</scope>
</reference>
<dbReference type="GO" id="GO:0046872">
    <property type="term" value="F:metal ion binding"/>
    <property type="evidence" value="ECO:0007669"/>
    <property type="project" value="UniProtKB-KW"/>
</dbReference>
<sequence>MLKSLFHTGFVVKDLDAAVSFYSDVMGLTLTGRTERTGEFPSTLLGFPNTHIRGAFLDMGEGHQLELIQYINPVGGVAEFDKNNVRATHLAFFVEDIDRFYADTRERGVDYGTPPVAMHDESGKLLRKALYCQDPDGNWLELVELY</sequence>
<dbReference type="InterPro" id="IPR051785">
    <property type="entry name" value="MMCE/EMCE_epimerase"/>
</dbReference>
<organism evidence="3 4">
    <name type="scientific">Geodia barretti</name>
    <name type="common">Barrett's horny sponge</name>
    <dbReference type="NCBI Taxonomy" id="519541"/>
    <lineage>
        <taxon>Eukaryota</taxon>
        <taxon>Metazoa</taxon>
        <taxon>Porifera</taxon>
        <taxon>Demospongiae</taxon>
        <taxon>Heteroscleromorpha</taxon>
        <taxon>Tetractinellida</taxon>
        <taxon>Astrophorina</taxon>
        <taxon>Geodiidae</taxon>
        <taxon>Geodia</taxon>
    </lineage>
</organism>
<evidence type="ECO:0000256" key="1">
    <source>
        <dbReference type="ARBA" id="ARBA00022723"/>
    </source>
</evidence>
<dbReference type="InterPro" id="IPR037523">
    <property type="entry name" value="VOC_core"/>
</dbReference>